<accession>A0A6A5QQ53</accession>
<evidence type="ECO:0000256" key="1">
    <source>
        <dbReference type="SAM" id="Phobius"/>
    </source>
</evidence>
<sequence length="103" mass="10987">MSSIVGALSDVVASIVELVWSFFTTAGHLVQNTAHFAAKFASEIIELVLNFFKGLVDLAGGIVSFLPAGNVIMLAVLAAAFFGFLQYQRSQGRPVQVGNKKLN</sequence>
<reference evidence="2" key="1">
    <citation type="journal article" date="2020" name="Stud. Mycol.">
        <title>101 Dothideomycetes genomes: a test case for predicting lifestyles and emergence of pathogens.</title>
        <authorList>
            <person name="Haridas S."/>
            <person name="Albert R."/>
            <person name="Binder M."/>
            <person name="Bloem J."/>
            <person name="Labutti K."/>
            <person name="Salamov A."/>
            <person name="Andreopoulos B."/>
            <person name="Baker S."/>
            <person name="Barry K."/>
            <person name="Bills G."/>
            <person name="Bluhm B."/>
            <person name="Cannon C."/>
            <person name="Castanera R."/>
            <person name="Culley D."/>
            <person name="Daum C."/>
            <person name="Ezra D."/>
            <person name="Gonzalez J."/>
            <person name="Henrissat B."/>
            <person name="Kuo A."/>
            <person name="Liang C."/>
            <person name="Lipzen A."/>
            <person name="Lutzoni F."/>
            <person name="Magnuson J."/>
            <person name="Mondo S."/>
            <person name="Nolan M."/>
            <person name="Ohm R."/>
            <person name="Pangilinan J."/>
            <person name="Park H.-J."/>
            <person name="Ramirez L."/>
            <person name="Alfaro M."/>
            <person name="Sun H."/>
            <person name="Tritt A."/>
            <person name="Yoshinaga Y."/>
            <person name="Zwiers L.-H."/>
            <person name="Turgeon B."/>
            <person name="Goodwin S."/>
            <person name="Spatafora J."/>
            <person name="Crous P."/>
            <person name="Grigoriev I."/>
        </authorList>
    </citation>
    <scope>NUCLEOTIDE SEQUENCE</scope>
    <source>
        <strain evidence="2">HMLAC05119</strain>
    </source>
</reference>
<name>A0A6A5QQ53_AMPQU</name>
<keyword evidence="1" id="KW-0812">Transmembrane</keyword>
<proteinExistence type="predicted"/>
<organism evidence="2 3">
    <name type="scientific">Ampelomyces quisqualis</name>
    <name type="common">Powdery mildew agent</name>
    <dbReference type="NCBI Taxonomy" id="50730"/>
    <lineage>
        <taxon>Eukaryota</taxon>
        <taxon>Fungi</taxon>
        <taxon>Dikarya</taxon>
        <taxon>Ascomycota</taxon>
        <taxon>Pezizomycotina</taxon>
        <taxon>Dothideomycetes</taxon>
        <taxon>Pleosporomycetidae</taxon>
        <taxon>Pleosporales</taxon>
        <taxon>Pleosporineae</taxon>
        <taxon>Phaeosphaeriaceae</taxon>
        <taxon>Ampelomyces</taxon>
    </lineage>
</organism>
<keyword evidence="3" id="KW-1185">Reference proteome</keyword>
<gene>
    <name evidence="2" type="ORF">BDU57DRAFT_494088</name>
</gene>
<evidence type="ECO:0000313" key="3">
    <source>
        <dbReference type="Proteomes" id="UP000800096"/>
    </source>
</evidence>
<dbReference type="AlphaFoldDB" id="A0A6A5QQ53"/>
<protein>
    <submittedName>
        <fullName evidence="2">Uncharacterized protein</fullName>
    </submittedName>
</protein>
<keyword evidence="1" id="KW-1133">Transmembrane helix</keyword>
<dbReference type="OrthoDB" id="2561686at2759"/>
<evidence type="ECO:0000313" key="2">
    <source>
        <dbReference type="EMBL" id="KAF1917795.1"/>
    </source>
</evidence>
<feature type="transmembrane region" description="Helical" evidence="1">
    <location>
        <begin position="58"/>
        <end position="85"/>
    </location>
</feature>
<keyword evidence="1" id="KW-0472">Membrane</keyword>
<dbReference type="EMBL" id="ML979134">
    <property type="protein sequence ID" value="KAF1917795.1"/>
    <property type="molecule type" value="Genomic_DNA"/>
</dbReference>
<dbReference type="Proteomes" id="UP000800096">
    <property type="component" value="Unassembled WGS sequence"/>
</dbReference>